<evidence type="ECO:0000256" key="1">
    <source>
        <dbReference type="SAM" id="MobiDB-lite"/>
    </source>
</evidence>
<dbReference type="Proteomes" id="UP000693970">
    <property type="component" value="Unassembled WGS sequence"/>
</dbReference>
<reference evidence="3" key="2">
    <citation type="submission" date="2021-04" db="EMBL/GenBank/DDBJ databases">
        <authorList>
            <person name="Podell S."/>
        </authorList>
    </citation>
    <scope>NUCLEOTIDE SEQUENCE</scope>
    <source>
        <strain evidence="3">Hildebrandi</strain>
    </source>
</reference>
<dbReference type="PANTHER" id="PTHR40280:SF1">
    <property type="entry name" value="VOC DOMAIN-CONTAINING PROTEIN"/>
    <property type="match status" value="1"/>
</dbReference>
<reference evidence="3" key="1">
    <citation type="journal article" date="2021" name="Sci. Rep.">
        <title>Diploid genomic architecture of Nitzschia inconspicua, an elite biomass production diatom.</title>
        <authorList>
            <person name="Oliver A."/>
            <person name="Podell S."/>
            <person name="Pinowska A."/>
            <person name="Traller J.C."/>
            <person name="Smith S.R."/>
            <person name="McClure R."/>
            <person name="Beliaev A."/>
            <person name="Bohutskyi P."/>
            <person name="Hill E.A."/>
            <person name="Rabines A."/>
            <person name="Zheng H."/>
            <person name="Allen L.Z."/>
            <person name="Kuo A."/>
            <person name="Grigoriev I.V."/>
            <person name="Allen A.E."/>
            <person name="Hazlebeck D."/>
            <person name="Allen E.E."/>
        </authorList>
    </citation>
    <scope>NUCLEOTIDE SEQUENCE</scope>
    <source>
        <strain evidence="3">Hildebrandi</strain>
    </source>
</reference>
<dbReference type="Pfam" id="PF00155">
    <property type="entry name" value="Aminotran_1_2"/>
    <property type="match status" value="1"/>
</dbReference>
<keyword evidence="5" id="KW-1185">Reference proteome</keyword>
<evidence type="ECO:0000313" key="4">
    <source>
        <dbReference type="EMBL" id="KAG7367813.1"/>
    </source>
</evidence>
<dbReference type="GO" id="GO:0030170">
    <property type="term" value="F:pyridoxal phosphate binding"/>
    <property type="evidence" value="ECO:0007669"/>
    <property type="project" value="InterPro"/>
</dbReference>
<sequence>MSMSLTTEEDTETITTTTTTTTATSTANTATTTKSNPSMLSPLSGNDLKELVLEASTRDVQSTLDLTGLVWLEHINLVVGNEQQAEYFYIHVLGCTRDDGKSFHVNLGQQQFHLAETKKTGDDRTQVIAGSIGLVLPSLQALRQRLDRAVSSGMLKDTKFAIVQDTDSVVTVQGPWGNRFYCYQVDETESTLPPPLETPQKMTNLHSTGGLYGSRMAVRGQPGIRFIEFVVPNDGSISQIASFYRTILDCTVQEFVKDNNNNDNDNDNDPNVVTVSVGPGVHLVFVEQSDDDPNRRDVLSAALDAMKGVHICVYTHNFQSLYHRLAERNLIWTNPRFVHLDSCDTLEEAWASRTLRFRHIINSSDNDDNNDNDDDDDNDPQQHRFLYELEHETRPMRHGQYLKVPTYRPMLPSSSIATKPILSSRVLETLDPCVVLMQQLVGRYAPLWNTNDDRGGIFSLAQGVVYWKPPSSCNEALRQALSSDDDDDDDDDNNNNSLLHTYGPDQGIPELIDALRTKISTENNLTDHKVMVTVGANQAYVNCVLTLLDGQSQAVVFAPYYFNHVMAIQMVCGSDAVLVGPTSTTGIPDLEWLTNTLQSSPSRIRLVTIVNPGNPTGVSLSKEYLQQVVDICRQHNVWLILDCTYEYFTQPSLDHQPLATFGDDPHVIHIFSLSKSYALAGYRCGYVAIHNDSNNNNDDDDVDDTNSVYDNMMKIQDTIPIAPPRISQIAALGALQAGKEWVYERYGTLDESRRLILDALRPLVTMGGTGSMYVMAQLPSTLILPKEENDNDDDDDPNEAIDLRVGRRLVRDYGIAIIPGSFCGLDGWIRVCYANLPPNKCRIAAQRLQQGIQTIVLANSS</sequence>
<dbReference type="AlphaFoldDB" id="A0A9K3KCN9"/>
<comment type="caution">
    <text evidence="3">The sequence shown here is derived from an EMBL/GenBank/DDBJ whole genome shotgun (WGS) entry which is preliminary data.</text>
</comment>
<feature type="compositionally biased region" description="Acidic residues" evidence="1">
    <location>
        <begin position="365"/>
        <end position="379"/>
    </location>
</feature>
<dbReference type="PANTHER" id="PTHR40280">
    <property type="entry name" value="BLR6907 PROTEIN"/>
    <property type="match status" value="1"/>
</dbReference>
<organism evidence="3 5">
    <name type="scientific">Nitzschia inconspicua</name>
    <dbReference type="NCBI Taxonomy" id="303405"/>
    <lineage>
        <taxon>Eukaryota</taxon>
        <taxon>Sar</taxon>
        <taxon>Stramenopiles</taxon>
        <taxon>Ochrophyta</taxon>
        <taxon>Bacillariophyta</taxon>
        <taxon>Bacillariophyceae</taxon>
        <taxon>Bacillariophycidae</taxon>
        <taxon>Bacillariales</taxon>
        <taxon>Bacillariaceae</taxon>
        <taxon>Nitzschia</taxon>
    </lineage>
</organism>
<accession>A0A9K3KCN9</accession>
<evidence type="ECO:0000313" key="3">
    <source>
        <dbReference type="EMBL" id="KAG7340941.1"/>
    </source>
</evidence>
<protein>
    <submittedName>
        <fullName evidence="3">Aspartate transaminase</fullName>
    </submittedName>
</protein>
<feature type="domain" description="Aminotransferase class I/classII large" evidence="2">
    <location>
        <begin position="493"/>
        <end position="848"/>
    </location>
</feature>
<evidence type="ECO:0000313" key="5">
    <source>
        <dbReference type="Proteomes" id="UP000693970"/>
    </source>
</evidence>
<dbReference type="InterPro" id="IPR004839">
    <property type="entry name" value="Aminotransferase_I/II_large"/>
</dbReference>
<dbReference type="EMBL" id="JAGRRH010000006">
    <property type="protein sequence ID" value="KAG7367813.1"/>
    <property type="molecule type" value="Genomic_DNA"/>
</dbReference>
<feature type="region of interest" description="Disordered" evidence="1">
    <location>
        <begin position="477"/>
        <end position="505"/>
    </location>
</feature>
<proteinExistence type="predicted"/>
<feature type="compositionally biased region" description="Acidic residues" evidence="1">
    <location>
        <begin position="483"/>
        <end position="493"/>
    </location>
</feature>
<feature type="region of interest" description="Disordered" evidence="1">
    <location>
        <begin position="362"/>
        <end position="381"/>
    </location>
</feature>
<dbReference type="EMBL" id="JAGRRH010000026">
    <property type="protein sequence ID" value="KAG7340941.1"/>
    <property type="molecule type" value="Genomic_DNA"/>
</dbReference>
<evidence type="ECO:0000259" key="2">
    <source>
        <dbReference type="Pfam" id="PF00155"/>
    </source>
</evidence>
<dbReference type="CDD" id="cd00609">
    <property type="entry name" value="AAT_like"/>
    <property type="match status" value="1"/>
</dbReference>
<feature type="region of interest" description="Disordered" evidence="1">
    <location>
        <begin position="1"/>
        <end position="42"/>
    </location>
</feature>
<name>A0A9K3KCN9_9STRA</name>
<feature type="compositionally biased region" description="Low complexity" evidence="1">
    <location>
        <begin position="13"/>
        <end position="33"/>
    </location>
</feature>
<dbReference type="OrthoDB" id="7042322at2759"/>
<gene>
    <name evidence="3" type="ORF">IV203_022892</name>
    <name evidence="4" type="ORF">IV203_030556</name>
</gene>